<protein>
    <submittedName>
        <fullName evidence="4">F5/8 type C domain-containing protein</fullName>
    </submittedName>
</protein>
<evidence type="ECO:0000313" key="4">
    <source>
        <dbReference type="WBParaSite" id="MCU_009126-RA"/>
    </source>
</evidence>
<evidence type="ECO:0000313" key="2">
    <source>
        <dbReference type="EMBL" id="VDD76633.1"/>
    </source>
</evidence>
<dbReference type="InterPro" id="IPR000421">
    <property type="entry name" value="FA58C"/>
</dbReference>
<dbReference type="PROSITE" id="PS50022">
    <property type="entry name" value="FA58C_3"/>
    <property type="match status" value="1"/>
</dbReference>
<gene>
    <name evidence="2" type="ORF">MCOS_LOCUS2636</name>
</gene>
<dbReference type="SUPFAM" id="SSF49785">
    <property type="entry name" value="Galactose-binding domain-like"/>
    <property type="match status" value="1"/>
</dbReference>
<dbReference type="OrthoDB" id="10052260at2759"/>
<evidence type="ECO:0000259" key="1">
    <source>
        <dbReference type="PROSITE" id="PS50022"/>
    </source>
</evidence>
<proteinExistence type="predicted"/>
<dbReference type="Pfam" id="PF22633">
    <property type="entry name" value="F5_F8_type_C_2"/>
    <property type="match status" value="1"/>
</dbReference>
<dbReference type="STRING" id="53468.A0A0R3U743"/>
<accession>A0A0R3U743</accession>
<dbReference type="Proteomes" id="UP000267029">
    <property type="component" value="Unassembled WGS sequence"/>
</dbReference>
<dbReference type="EMBL" id="UXSR01000458">
    <property type="protein sequence ID" value="VDD76633.1"/>
    <property type="molecule type" value="Genomic_DNA"/>
</dbReference>
<evidence type="ECO:0000313" key="3">
    <source>
        <dbReference type="Proteomes" id="UP000267029"/>
    </source>
</evidence>
<dbReference type="WBParaSite" id="MCU_009126-RA">
    <property type="protein sequence ID" value="MCU_009126-RA"/>
    <property type="gene ID" value="MCU_009126"/>
</dbReference>
<reference evidence="4" key="2">
    <citation type="submission" date="2019-11" db="UniProtKB">
        <authorList>
            <consortium name="WormBaseParasite"/>
        </authorList>
    </citation>
    <scope>IDENTIFICATION</scope>
</reference>
<feature type="domain" description="F5/8 type C" evidence="1">
    <location>
        <begin position="1"/>
        <end position="63"/>
    </location>
</feature>
<dbReference type="Gene3D" id="2.60.120.260">
    <property type="entry name" value="Galactose-binding domain-like"/>
    <property type="match status" value="1"/>
</dbReference>
<dbReference type="AlphaFoldDB" id="A0A0R3U743"/>
<reference evidence="2 3" key="1">
    <citation type="submission" date="2018-10" db="EMBL/GenBank/DDBJ databases">
        <authorList>
            <consortium name="Pathogen Informatics"/>
        </authorList>
    </citation>
    <scope>NUCLEOTIDE SEQUENCE [LARGE SCALE GENOMIC DNA]</scope>
</reference>
<name>A0A0R3U743_MESCO</name>
<sequence>MALPDYIERVAVSSVLNRDSQQYGKIHLFDGRPDTCWNSDSGTPQWIMVDFKKPVKLTAVRIQFHGGFAAEEAVLQLWTKETKDNKTAYPIFPANVSSLQSFVFTDENAYTNACLLFRKATDFFGRIIVYRLDLSFD</sequence>
<dbReference type="InterPro" id="IPR008979">
    <property type="entry name" value="Galactose-bd-like_sf"/>
</dbReference>
<organism evidence="4">
    <name type="scientific">Mesocestoides corti</name>
    <name type="common">Flatworm</name>
    <dbReference type="NCBI Taxonomy" id="53468"/>
    <lineage>
        <taxon>Eukaryota</taxon>
        <taxon>Metazoa</taxon>
        <taxon>Spiralia</taxon>
        <taxon>Lophotrochozoa</taxon>
        <taxon>Platyhelminthes</taxon>
        <taxon>Cestoda</taxon>
        <taxon>Eucestoda</taxon>
        <taxon>Cyclophyllidea</taxon>
        <taxon>Mesocestoididae</taxon>
        <taxon>Mesocestoides</taxon>
    </lineage>
</organism>
<keyword evidence="3" id="KW-1185">Reference proteome</keyword>